<evidence type="ECO:0000256" key="3">
    <source>
        <dbReference type="ARBA" id="ARBA00022692"/>
    </source>
</evidence>
<feature type="transmembrane region" description="Helical" evidence="6">
    <location>
        <begin position="172"/>
        <end position="192"/>
    </location>
</feature>
<keyword evidence="4 6" id="KW-1133">Transmembrane helix</keyword>
<organism evidence="7">
    <name type="scientific">marine sediment metagenome</name>
    <dbReference type="NCBI Taxonomy" id="412755"/>
    <lineage>
        <taxon>unclassified sequences</taxon>
        <taxon>metagenomes</taxon>
        <taxon>ecological metagenomes</taxon>
    </lineage>
</organism>
<reference evidence="7" key="1">
    <citation type="journal article" date="2015" name="Nature">
        <title>Complex archaea that bridge the gap between prokaryotes and eukaryotes.</title>
        <authorList>
            <person name="Spang A."/>
            <person name="Saw J.H."/>
            <person name="Jorgensen S.L."/>
            <person name="Zaremba-Niedzwiedzka K."/>
            <person name="Martijn J."/>
            <person name="Lind A.E."/>
            <person name="van Eijk R."/>
            <person name="Schleper C."/>
            <person name="Guy L."/>
            <person name="Ettema T.J."/>
        </authorList>
    </citation>
    <scope>NUCLEOTIDE SEQUENCE</scope>
</reference>
<evidence type="ECO:0000256" key="2">
    <source>
        <dbReference type="ARBA" id="ARBA00022475"/>
    </source>
</evidence>
<proteinExistence type="predicted"/>
<evidence type="ECO:0000256" key="4">
    <source>
        <dbReference type="ARBA" id="ARBA00022989"/>
    </source>
</evidence>
<dbReference type="PANTHER" id="PTHR30250:SF11">
    <property type="entry name" value="O-ANTIGEN TRANSPORTER-RELATED"/>
    <property type="match status" value="1"/>
</dbReference>
<keyword evidence="5 6" id="KW-0472">Membrane</keyword>
<protein>
    <submittedName>
        <fullName evidence="7">Uncharacterized protein</fullName>
    </submittedName>
</protein>
<evidence type="ECO:0000256" key="1">
    <source>
        <dbReference type="ARBA" id="ARBA00004651"/>
    </source>
</evidence>
<feature type="transmembrane region" description="Helical" evidence="6">
    <location>
        <begin position="141"/>
        <end position="160"/>
    </location>
</feature>
<feature type="transmembrane region" description="Helical" evidence="6">
    <location>
        <begin position="393"/>
        <end position="414"/>
    </location>
</feature>
<sequence>MEENTNNRQFDKNFEREYKNLAKNSFYSFFHNYSGFIFSIITSFIMARIITQETWGFLIVSLSFIAIFTLTFAFLPPDLGLSYNYYIPRYRALKQNTKLKSFLKKSLIIRLLFIIPTSLVSLLIIYILINIFSTKLGNFEYLLLLLSPLVIINGLNPVFNDILRSFNLFKKVYFFLIIRYSIHIGGLLVLLLNPKLVNLPNISIIIVSSLLVPSLLKSFIILRLLMRIEETSEDKLTFKQVFKILFKYGSKMSIKTYLDKFKKEFKTILVGSLGATGTVTGFNIGVHYSDVSYEAIGSFNRPLTISFSSLSAKKQTKQIEAIYKNLFQYTLFLILIITGFLYFVVDIYLYLIYSNYSESFGLYSIILKILVISMIFNIQASFFYSLLRASDKVSYFIPISIISFFIHISLFILGLQFFGIIGAVLGVTLSNFIFFIILAFLNIRIFKFKIDFTRTILMYLIFFCSLGFSLLLESLFFNEFNRFILLKLNLTIFSSFNFFSLVFFLLIFLFFIFILGIFSLSDIESLELIFNRENFLDKTIRKILNFLKKFVRP</sequence>
<accession>A0A0F9KGH6</accession>
<evidence type="ECO:0000313" key="7">
    <source>
        <dbReference type="EMBL" id="KKM21263.1"/>
    </source>
</evidence>
<keyword evidence="2" id="KW-1003">Cell membrane</keyword>
<dbReference type="InterPro" id="IPR050833">
    <property type="entry name" value="Poly_Biosynth_Transport"/>
</dbReference>
<comment type="subcellular location">
    <subcellularLocation>
        <location evidence="1">Cell membrane</location>
        <topology evidence="1">Multi-pass membrane protein</topology>
    </subcellularLocation>
</comment>
<gene>
    <name evidence="7" type="ORF">LCGC14_1637210</name>
</gene>
<feature type="transmembrane region" description="Helical" evidence="6">
    <location>
        <begin position="326"/>
        <end position="353"/>
    </location>
</feature>
<feature type="transmembrane region" description="Helical" evidence="6">
    <location>
        <begin position="365"/>
        <end position="386"/>
    </location>
</feature>
<feature type="transmembrane region" description="Helical" evidence="6">
    <location>
        <begin position="496"/>
        <end position="518"/>
    </location>
</feature>
<evidence type="ECO:0000256" key="5">
    <source>
        <dbReference type="ARBA" id="ARBA00023136"/>
    </source>
</evidence>
<keyword evidence="3 6" id="KW-0812">Transmembrane</keyword>
<feature type="transmembrane region" description="Helical" evidence="6">
    <location>
        <begin position="204"/>
        <end position="225"/>
    </location>
</feature>
<dbReference type="EMBL" id="LAZR01013587">
    <property type="protein sequence ID" value="KKM21263.1"/>
    <property type="molecule type" value="Genomic_DNA"/>
</dbReference>
<feature type="transmembrane region" description="Helical" evidence="6">
    <location>
        <begin position="107"/>
        <end position="129"/>
    </location>
</feature>
<name>A0A0F9KGH6_9ZZZZ</name>
<comment type="caution">
    <text evidence="7">The sequence shown here is derived from an EMBL/GenBank/DDBJ whole genome shotgun (WGS) entry which is preliminary data.</text>
</comment>
<feature type="transmembrane region" description="Helical" evidence="6">
    <location>
        <begin position="56"/>
        <end position="86"/>
    </location>
</feature>
<feature type="transmembrane region" description="Helical" evidence="6">
    <location>
        <begin position="420"/>
        <end position="443"/>
    </location>
</feature>
<feature type="transmembrane region" description="Helical" evidence="6">
    <location>
        <begin position="26"/>
        <end position="50"/>
    </location>
</feature>
<evidence type="ECO:0000256" key="6">
    <source>
        <dbReference type="SAM" id="Phobius"/>
    </source>
</evidence>
<dbReference type="GO" id="GO:0005886">
    <property type="term" value="C:plasma membrane"/>
    <property type="evidence" value="ECO:0007669"/>
    <property type="project" value="UniProtKB-SubCell"/>
</dbReference>
<feature type="transmembrane region" description="Helical" evidence="6">
    <location>
        <begin position="455"/>
        <end position="476"/>
    </location>
</feature>
<dbReference type="AlphaFoldDB" id="A0A0F9KGH6"/>
<dbReference type="PANTHER" id="PTHR30250">
    <property type="entry name" value="PST FAMILY PREDICTED COLANIC ACID TRANSPORTER"/>
    <property type="match status" value="1"/>
</dbReference>